<keyword evidence="2" id="KW-1185">Reference proteome</keyword>
<organism evidence="1 2">
    <name type="scientific">Ascobolus immersus RN42</name>
    <dbReference type="NCBI Taxonomy" id="1160509"/>
    <lineage>
        <taxon>Eukaryota</taxon>
        <taxon>Fungi</taxon>
        <taxon>Dikarya</taxon>
        <taxon>Ascomycota</taxon>
        <taxon>Pezizomycotina</taxon>
        <taxon>Pezizomycetes</taxon>
        <taxon>Pezizales</taxon>
        <taxon>Ascobolaceae</taxon>
        <taxon>Ascobolus</taxon>
    </lineage>
</organism>
<dbReference type="Proteomes" id="UP000275078">
    <property type="component" value="Unassembled WGS sequence"/>
</dbReference>
<sequence length="241" mass="28127">MPDATKPASVPPDVLARIINLRIRQIEFQLQEDSFHETLDTIQLEYGNGPPTKEEESDNFDEWLRSTIRPGWPSITPDNVPIEEHRITALERALMERKDELKLIETAIAMKEKARFSWTGPTADASSVDHNSKHSIEQRIRKMSIRILTFNSRIHSYNARVREMMTDLTDVFGGGGLEQESIFELPVEKDTRVSASNLELWEQEMHKREQIFKQFRESMLGWEALAKLQDIHERDFEHKRD</sequence>
<evidence type="ECO:0000313" key="2">
    <source>
        <dbReference type="Proteomes" id="UP000275078"/>
    </source>
</evidence>
<evidence type="ECO:0000313" key="1">
    <source>
        <dbReference type="EMBL" id="RPA73666.1"/>
    </source>
</evidence>
<dbReference type="EMBL" id="ML119813">
    <property type="protein sequence ID" value="RPA73666.1"/>
    <property type="molecule type" value="Genomic_DNA"/>
</dbReference>
<protein>
    <submittedName>
        <fullName evidence="1">Uncharacterized protein</fullName>
    </submittedName>
</protein>
<name>A0A3N4HLA1_ASCIM</name>
<reference evidence="1 2" key="1">
    <citation type="journal article" date="2018" name="Nat. Ecol. Evol.">
        <title>Pezizomycetes genomes reveal the molecular basis of ectomycorrhizal truffle lifestyle.</title>
        <authorList>
            <person name="Murat C."/>
            <person name="Payen T."/>
            <person name="Noel B."/>
            <person name="Kuo A."/>
            <person name="Morin E."/>
            <person name="Chen J."/>
            <person name="Kohler A."/>
            <person name="Krizsan K."/>
            <person name="Balestrini R."/>
            <person name="Da Silva C."/>
            <person name="Montanini B."/>
            <person name="Hainaut M."/>
            <person name="Levati E."/>
            <person name="Barry K.W."/>
            <person name="Belfiori B."/>
            <person name="Cichocki N."/>
            <person name="Clum A."/>
            <person name="Dockter R.B."/>
            <person name="Fauchery L."/>
            <person name="Guy J."/>
            <person name="Iotti M."/>
            <person name="Le Tacon F."/>
            <person name="Lindquist E.A."/>
            <person name="Lipzen A."/>
            <person name="Malagnac F."/>
            <person name="Mello A."/>
            <person name="Molinier V."/>
            <person name="Miyauchi S."/>
            <person name="Poulain J."/>
            <person name="Riccioni C."/>
            <person name="Rubini A."/>
            <person name="Sitrit Y."/>
            <person name="Splivallo R."/>
            <person name="Traeger S."/>
            <person name="Wang M."/>
            <person name="Zifcakova L."/>
            <person name="Wipf D."/>
            <person name="Zambonelli A."/>
            <person name="Paolocci F."/>
            <person name="Nowrousian M."/>
            <person name="Ottonello S."/>
            <person name="Baldrian P."/>
            <person name="Spatafora J.W."/>
            <person name="Henrissat B."/>
            <person name="Nagy L.G."/>
            <person name="Aury J.M."/>
            <person name="Wincker P."/>
            <person name="Grigoriev I.V."/>
            <person name="Bonfante P."/>
            <person name="Martin F.M."/>
        </authorList>
    </citation>
    <scope>NUCLEOTIDE SEQUENCE [LARGE SCALE GENOMIC DNA]</scope>
    <source>
        <strain evidence="1 2">RN42</strain>
    </source>
</reference>
<accession>A0A3N4HLA1</accession>
<gene>
    <name evidence="1" type="ORF">BJ508DRAFT_313535</name>
</gene>
<proteinExistence type="predicted"/>
<dbReference type="AlphaFoldDB" id="A0A3N4HLA1"/>